<sequence length="53" mass="5932">MFRYLCKKGIKTDDFLQIAELMSENMLKMAILRGITEPMSAAIPRSALTRIGG</sequence>
<comment type="caution">
    <text evidence="1">The sequence shown here is derived from an EMBL/GenBank/DDBJ whole genome shotgun (WGS) entry which is preliminary data.</text>
</comment>
<keyword evidence="2" id="KW-1185">Reference proteome</keyword>
<evidence type="ECO:0000313" key="2">
    <source>
        <dbReference type="Proteomes" id="UP000551878"/>
    </source>
</evidence>
<proteinExistence type="predicted"/>
<protein>
    <submittedName>
        <fullName evidence="1">Uncharacterized protein</fullName>
    </submittedName>
</protein>
<name>A0A840QMG6_9BACI</name>
<organism evidence="1 2">
    <name type="scientific">Texcoconibacillus texcoconensis</name>
    <dbReference type="NCBI Taxonomy" id="1095777"/>
    <lineage>
        <taxon>Bacteria</taxon>
        <taxon>Bacillati</taxon>
        <taxon>Bacillota</taxon>
        <taxon>Bacilli</taxon>
        <taxon>Bacillales</taxon>
        <taxon>Bacillaceae</taxon>
        <taxon>Texcoconibacillus</taxon>
    </lineage>
</organism>
<accession>A0A840QMG6</accession>
<dbReference type="Proteomes" id="UP000551878">
    <property type="component" value="Unassembled WGS sequence"/>
</dbReference>
<gene>
    <name evidence="1" type="ORF">HNQ41_000716</name>
</gene>
<reference evidence="1 2" key="1">
    <citation type="submission" date="2020-08" db="EMBL/GenBank/DDBJ databases">
        <title>Genomic Encyclopedia of Type Strains, Phase IV (KMG-IV): sequencing the most valuable type-strain genomes for metagenomic binning, comparative biology and taxonomic classification.</title>
        <authorList>
            <person name="Goeker M."/>
        </authorList>
    </citation>
    <scope>NUCLEOTIDE SEQUENCE [LARGE SCALE GENOMIC DNA]</scope>
    <source>
        <strain evidence="1 2">DSM 24696</strain>
    </source>
</reference>
<dbReference type="AlphaFoldDB" id="A0A840QMG6"/>
<evidence type="ECO:0000313" key="1">
    <source>
        <dbReference type="EMBL" id="MBB5172572.1"/>
    </source>
</evidence>
<dbReference type="EMBL" id="JACHHB010000002">
    <property type="protein sequence ID" value="MBB5172572.1"/>
    <property type="molecule type" value="Genomic_DNA"/>
</dbReference>